<keyword evidence="1" id="KW-0808">Transferase</keyword>
<dbReference type="InterPro" id="IPR000594">
    <property type="entry name" value="ThiF_NAD_FAD-bd"/>
</dbReference>
<dbReference type="AlphaFoldDB" id="A0A6G0WJR8"/>
<dbReference type="Proteomes" id="UP000481153">
    <property type="component" value="Unassembled WGS sequence"/>
</dbReference>
<dbReference type="Gene3D" id="3.40.50.720">
    <property type="entry name" value="NAD(P)-binding Rossmann-like Domain"/>
    <property type="match status" value="1"/>
</dbReference>
<keyword evidence="6" id="KW-1185">Reference proteome</keyword>
<dbReference type="Pfam" id="PF00899">
    <property type="entry name" value="ThiF"/>
    <property type="match status" value="1"/>
</dbReference>
<protein>
    <recommendedName>
        <fullName evidence="4">Rhodanese domain-containing protein</fullName>
    </recommendedName>
</protein>
<dbReference type="SUPFAM" id="SSF69572">
    <property type="entry name" value="Activating enzymes of the ubiquitin-like proteins"/>
    <property type="match status" value="1"/>
</dbReference>
<evidence type="ECO:0000256" key="1">
    <source>
        <dbReference type="ARBA" id="ARBA00022679"/>
    </source>
</evidence>
<dbReference type="InterPro" id="IPR045886">
    <property type="entry name" value="ThiF/MoeB/HesA"/>
</dbReference>
<dbReference type="GO" id="GO:0004792">
    <property type="term" value="F:thiosulfate-cyanide sulfurtransferase activity"/>
    <property type="evidence" value="ECO:0007669"/>
    <property type="project" value="TreeGrafter"/>
</dbReference>
<dbReference type="NCBIfam" id="NF004281">
    <property type="entry name" value="PRK05690.1"/>
    <property type="match status" value="1"/>
</dbReference>
<dbReference type="CDD" id="cd00757">
    <property type="entry name" value="ThiF_MoeB_HesA_family"/>
    <property type="match status" value="1"/>
</dbReference>
<evidence type="ECO:0000259" key="4">
    <source>
        <dbReference type="PROSITE" id="PS50206"/>
    </source>
</evidence>
<dbReference type="PROSITE" id="PS50206">
    <property type="entry name" value="RHODANESE_3"/>
    <property type="match status" value="1"/>
</dbReference>
<dbReference type="InterPro" id="IPR001763">
    <property type="entry name" value="Rhodanese-like_dom"/>
</dbReference>
<feature type="domain" description="Rhodanese" evidence="4">
    <location>
        <begin position="298"/>
        <end position="329"/>
    </location>
</feature>
<name>A0A6G0WJR8_9STRA</name>
<accession>A0A6G0WJR8</accession>
<dbReference type="InterPro" id="IPR035985">
    <property type="entry name" value="Ubiquitin-activating_enz"/>
</dbReference>
<dbReference type="VEuPathDB" id="FungiDB:AeMF1_021643"/>
<dbReference type="GO" id="GO:0016779">
    <property type="term" value="F:nucleotidyltransferase activity"/>
    <property type="evidence" value="ECO:0007669"/>
    <property type="project" value="TreeGrafter"/>
</dbReference>
<gene>
    <name evidence="5" type="ORF">Ae201684_014480</name>
</gene>
<keyword evidence="3" id="KW-0067">ATP-binding</keyword>
<reference evidence="5 6" key="1">
    <citation type="submission" date="2019-07" db="EMBL/GenBank/DDBJ databases">
        <title>Genomics analysis of Aphanomyces spp. identifies a new class of oomycete effector associated with host adaptation.</title>
        <authorList>
            <person name="Gaulin E."/>
        </authorList>
    </citation>
    <scope>NUCLEOTIDE SEQUENCE [LARGE SCALE GENOMIC DNA]</scope>
    <source>
        <strain evidence="5 6">ATCC 201684</strain>
    </source>
</reference>
<dbReference type="FunFam" id="3.40.50.720:FF:000033">
    <property type="entry name" value="Adenylyltransferase and sulfurtransferase MOCS3"/>
    <property type="match status" value="1"/>
</dbReference>
<proteinExistence type="predicted"/>
<dbReference type="EMBL" id="VJMJ01000194">
    <property type="protein sequence ID" value="KAF0727458.1"/>
    <property type="molecule type" value="Genomic_DNA"/>
</dbReference>
<comment type="caution">
    <text evidence="5">The sequence shown here is derived from an EMBL/GenBank/DDBJ whole genome shotgun (WGS) entry which is preliminary data.</text>
</comment>
<dbReference type="GO" id="GO:0005524">
    <property type="term" value="F:ATP binding"/>
    <property type="evidence" value="ECO:0007669"/>
    <property type="project" value="UniProtKB-KW"/>
</dbReference>
<dbReference type="PANTHER" id="PTHR10953:SF102">
    <property type="entry name" value="ADENYLYLTRANSFERASE AND SULFURTRANSFERASE MOCS3"/>
    <property type="match status" value="1"/>
</dbReference>
<sequence>MEVQAALSSDEIARYSRQLLVKDFGVDAQQKLLQARVLVIGAGGLGCPVLLYLSGMGVGHLGIVDGDNVDLSNLHRQILHTTADIGRLKVESARDAVLQRAPSTIVDVFPVYLDAHNAESIVRPYDVVVDASDNVATRYLANDVCCILDKPLVSGSALGLEGQVSVYHFKSGPCYRCCYPKPLPQTMAGSCAENGVIGVVPGIVGSLQAMEAVKIITGMGCPLIGVQCALDAWDLSFRHYKLPLKRADCAVCGTEPIILSPFDSVASIGPQECEMPTPLDAANVTTVEEMARVLRDQDISAFDLIDVRESVQYAICSLQGFRNIPWRQFDVAIASLAQSTKPSKL</sequence>
<dbReference type="GO" id="GO:0042292">
    <property type="term" value="F:URM1 activating enzyme activity"/>
    <property type="evidence" value="ECO:0007669"/>
    <property type="project" value="TreeGrafter"/>
</dbReference>
<dbReference type="PANTHER" id="PTHR10953">
    <property type="entry name" value="UBIQUITIN-ACTIVATING ENZYME E1"/>
    <property type="match status" value="1"/>
</dbReference>
<keyword evidence="2" id="KW-0547">Nucleotide-binding</keyword>
<evidence type="ECO:0000313" key="5">
    <source>
        <dbReference type="EMBL" id="KAF0727458.1"/>
    </source>
</evidence>
<dbReference type="GO" id="GO:0005737">
    <property type="term" value="C:cytoplasm"/>
    <property type="evidence" value="ECO:0007669"/>
    <property type="project" value="TreeGrafter"/>
</dbReference>
<evidence type="ECO:0000256" key="3">
    <source>
        <dbReference type="ARBA" id="ARBA00022840"/>
    </source>
</evidence>
<evidence type="ECO:0000313" key="6">
    <source>
        <dbReference type="Proteomes" id="UP000481153"/>
    </source>
</evidence>
<organism evidence="5 6">
    <name type="scientific">Aphanomyces euteiches</name>
    <dbReference type="NCBI Taxonomy" id="100861"/>
    <lineage>
        <taxon>Eukaryota</taxon>
        <taxon>Sar</taxon>
        <taxon>Stramenopiles</taxon>
        <taxon>Oomycota</taxon>
        <taxon>Saprolegniomycetes</taxon>
        <taxon>Saprolegniales</taxon>
        <taxon>Verrucalvaceae</taxon>
        <taxon>Aphanomyces</taxon>
    </lineage>
</organism>
<evidence type="ECO:0000256" key="2">
    <source>
        <dbReference type="ARBA" id="ARBA00022741"/>
    </source>
</evidence>